<gene>
    <name evidence="1" type="ORF">RPERSI_LOCUS22213</name>
</gene>
<name>A0ACA9RS54_9GLOM</name>
<proteinExistence type="predicted"/>
<comment type="caution">
    <text evidence="1">The sequence shown here is derived from an EMBL/GenBank/DDBJ whole genome shotgun (WGS) entry which is preliminary data.</text>
</comment>
<evidence type="ECO:0000313" key="2">
    <source>
        <dbReference type="Proteomes" id="UP000789920"/>
    </source>
</evidence>
<reference evidence="1" key="1">
    <citation type="submission" date="2021-06" db="EMBL/GenBank/DDBJ databases">
        <authorList>
            <person name="Kallberg Y."/>
            <person name="Tangrot J."/>
            <person name="Rosling A."/>
        </authorList>
    </citation>
    <scope>NUCLEOTIDE SEQUENCE</scope>
    <source>
        <strain evidence="1">MA461A</strain>
    </source>
</reference>
<dbReference type="EMBL" id="CAJVQC010066736">
    <property type="protein sequence ID" value="CAG8806671.1"/>
    <property type="molecule type" value="Genomic_DNA"/>
</dbReference>
<protein>
    <submittedName>
        <fullName evidence="1">12698_t:CDS:1</fullName>
    </submittedName>
</protein>
<sequence length="58" mass="6646">QAAKLKKLCPGILKLKFNENGSVIVTRNSSNLVKRPLRNKKILPTLKKNMKILIVTFW</sequence>
<keyword evidence="2" id="KW-1185">Reference proteome</keyword>
<evidence type="ECO:0000313" key="1">
    <source>
        <dbReference type="EMBL" id="CAG8806671.1"/>
    </source>
</evidence>
<dbReference type="Proteomes" id="UP000789920">
    <property type="component" value="Unassembled WGS sequence"/>
</dbReference>
<organism evidence="1 2">
    <name type="scientific">Racocetra persica</name>
    <dbReference type="NCBI Taxonomy" id="160502"/>
    <lineage>
        <taxon>Eukaryota</taxon>
        <taxon>Fungi</taxon>
        <taxon>Fungi incertae sedis</taxon>
        <taxon>Mucoromycota</taxon>
        <taxon>Glomeromycotina</taxon>
        <taxon>Glomeromycetes</taxon>
        <taxon>Diversisporales</taxon>
        <taxon>Gigasporaceae</taxon>
        <taxon>Racocetra</taxon>
    </lineage>
</organism>
<feature type="non-terminal residue" evidence="1">
    <location>
        <position position="1"/>
    </location>
</feature>
<accession>A0ACA9RS54</accession>